<reference evidence="1 2" key="1">
    <citation type="submission" date="2023-03" db="EMBL/GenBank/DDBJ databases">
        <title>WGS of Gossypium arboreum.</title>
        <authorList>
            <person name="Yu D."/>
        </authorList>
    </citation>
    <scope>NUCLEOTIDE SEQUENCE [LARGE SCALE GENOMIC DNA]</scope>
    <source>
        <tissue evidence="1">Leaf</tissue>
    </source>
</reference>
<gene>
    <name evidence="1" type="ORF">PVK06_033734</name>
</gene>
<organism evidence="1 2">
    <name type="scientific">Gossypium arboreum</name>
    <name type="common">Tree cotton</name>
    <name type="synonym">Gossypium nanking</name>
    <dbReference type="NCBI Taxonomy" id="29729"/>
    <lineage>
        <taxon>Eukaryota</taxon>
        <taxon>Viridiplantae</taxon>
        <taxon>Streptophyta</taxon>
        <taxon>Embryophyta</taxon>
        <taxon>Tracheophyta</taxon>
        <taxon>Spermatophyta</taxon>
        <taxon>Magnoliopsida</taxon>
        <taxon>eudicotyledons</taxon>
        <taxon>Gunneridae</taxon>
        <taxon>Pentapetalae</taxon>
        <taxon>rosids</taxon>
        <taxon>malvids</taxon>
        <taxon>Malvales</taxon>
        <taxon>Malvaceae</taxon>
        <taxon>Malvoideae</taxon>
        <taxon>Gossypium</taxon>
    </lineage>
</organism>
<dbReference type="PANTHER" id="PTHR11439:SF467">
    <property type="entry name" value="INTEGRASE CATALYTIC DOMAIN-CONTAINING PROTEIN"/>
    <property type="match status" value="1"/>
</dbReference>
<proteinExistence type="predicted"/>
<sequence length="113" mass="12469">MVSSVHLFKDDGDKLSDPTEYCSLASALHRLSLVGYADASWGLDFDDRRSTSGYSEYKSLVAATSDVIWLISLLQKLRFSSSDKPTVWCDNSSVVAVAANPVLHSKFKHVKLD</sequence>
<accession>A0ABR0NEF2</accession>
<protein>
    <submittedName>
        <fullName evidence="1">Uncharacterized protein</fullName>
    </submittedName>
</protein>
<name>A0ABR0NEF2_GOSAR</name>
<dbReference type="PANTHER" id="PTHR11439">
    <property type="entry name" value="GAG-POL-RELATED RETROTRANSPOSON"/>
    <property type="match status" value="1"/>
</dbReference>
<dbReference type="EMBL" id="JARKNE010000010">
    <property type="protein sequence ID" value="KAK5792619.1"/>
    <property type="molecule type" value="Genomic_DNA"/>
</dbReference>
<evidence type="ECO:0000313" key="1">
    <source>
        <dbReference type="EMBL" id="KAK5792619.1"/>
    </source>
</evidence>
<keyword evidence="2" id="KW-1185">Reference proteome</keyword>
<dbReference type="Proteomes" id="UP001358586">
    <property type="component" value="Chromosome 10"/>
</dbReference>
<evidence type="ECO:0000313" key="2">
    <source>
        <dbReference type="Proteomes" id="UP001358586"/>
    </source>
</evidence>
<comment type="caution">
    <text evidence="1">The sequence shown here is derived from an EMBL/GenBank/DDBJ whole genome shotgun (WGS) entry which is preliminary data.</text>
</comment>
<dbReference type="CDD" id="cd09272">
    <property type="entry name" value="RNase_HI_RT_Ty1"/>
    <property type="match status" value="1"/>
</dbReference>